<feature type="region of interest" description="Disordered" evidence="5">
    <location>
        <begin position="101"/>
        <end position="189"/>
    </location>
</feature>
<dbReference type="InterPro" id="IPR028565">
    <property type="entry name" value="MHD"/>
</dbReference>
<keyword evidence="3" id="KW-0653">Protein transport</keyword>
<sequence>MGRLEGIIILSADGRPIVHSHFANAVAAYPLLHTDFLNTLLSSIAAANAQLSSAASTSSSLGAGSGSGSGNGAAAKQLHPSRITSVKDIKPVLWVPGIPYASHLHDDDDEEDDEDVEDDDDDDDDDDDSDGQGQASTSYASNGHQGGPRALTGGSDVEGANIWSDSVRPAAPTASDSEPGSVSRPTPDARAAKVLSHANEALAEQGAALCHIQSGNLRFLCPVSSEVDPLVPLAFLHAFVAILQEYLAQSTDPSALTEDLIRDHFDIVYQLFEEILDKDGNVLTTEVNSLKSLVLPPSWVDKIVKAVGVSGLASAAPPPMVSPIPWRRTHTKYTNNEFYVDLVESLEGIVDRSGRPVALDLWASLDCNSKLSGTPELTLAFNTPTLVQDVSFHPCVRYRKWTKEKVLSFIPPDGTFELASFRVGAPHAVPLPPSRTDAPLPSISSPCNGWAKSVPFRLETSFVPEAPTKGSGTTTTAFSIQISSLLPPAQSLEDVEVTFGLGAGTQSVAASVGSGTASANSVSAVSGGSLGAARGGGGGGGSASTTETQAGTFIFDQKEKVLRWRIPRVGSESRPPLLKGSWLSCDTPPRPTALQVSFSIPVHSLSGLKVTSLQILNEAYRPFKGVRSMAKGRIQWRI</sequence>
<keyword evidence="4" id="KW-0472">Membrane</keyword>
<dbReference type="Gene3D" id="3.30.450.60">
    <property type="match status" value="1"/>
</dbReference>
<accession>A0A061H5G0</accession>
<keyword evidence="2" id="KW-0813">Transport</keyword>
<dbReference type="AlphaFoldDB" id="A0A061H5G0"/>
<dbReference type="RefSeq" id="XP_007880541.1">
    <property type="nucleotide sequence ID" value="XM_007882350.1"/>
</dbReference>
<dbReference type="Pfam" id="PF00928">
    <property type="entry name" value="Adap_comp_sub"/>
    <property type="match status" value="1"/>
</dbReference>
<dbReference type="InterPro" id="IPR050431">
    <property type="entry name" value="Adaptor_comp_med_subunit"/>
</dbReference>
<dbReference type="GO" id="GO:0012505">
    <property type="term" value="C:endomembrane system"/>
    <property type="evidence" value="ECO:0007669"/>
    <property type="project" value="UniProtKB-SubCell"/>
</dbReference>
<dbReference type="SUPFAM" id="SSF49447">
    <property type="entry name" value="Second domain of Mu2 adaptin subunit (ap50) of ap2 adaptor"/>
    <property type="match status" value="1"/>
</dbReference>
<feature type="compositionally biased region" description="Polar residues" evidence="5">
    <location>
        <begin position="174"/>
        <end position="184"/>
    </location>
</feature>
<dbReference type="EMBL" id="KE361638">
    <property type="protein sequence ID" value="EPQ27684.1"/>
    <property type="molecule type" value="Genomic_DNA"/>
</dbReference>
<name>A0A061H5G0_9BASI</name>
<evidence type="ECO:0000256" key="2">
    <source>
        <dbReference type="ARBA" id="ARBA00022448"/>
    </source>
</evidence>
<dbReference type="InterPro" id="IPR011012">
    <property type="entry name" value="Longin-like_dom_sf"/>
</dbReference>
<dbReference type="GO" id="GO:0006886">
    <property type="term" value="P:intracellular protein transport"/>
    <property type="evidence" value="ECO:0007669"/>
    <property type="project" value="InterPro"/>
</dbReference>
<dbReference type="eggNOG" id="KOG2740">
    <property type="taxonomic scope" value="Eukaryota"/>
</dbReference>
<dbReference type="PRINTS" id="PR00314">
    <property type="entry name" value="CLATHRINADPT"/>
</dbReference>
<evidence type="ECO:0000256" key="4">
    <source>
        <dbReference type="ARBA" id="ARBA00023136"/>
    </source>
</evidence>
<organism evidence="7 8">
    <name type="scientific">Pseudozyma flocculosa PF-1</name>
    <dbReference type="NCBI Taxonomy" id="1277687"/>
    <lineage>
        <taxon>Eukaryota</taxon>
        <taxon>Fungi</taxon>
        <taxon>Dikarya</taxon>
        <taxon>Basidiomycota</taxon>
        <taxon>Ustilaginomycotina</taxon>
        <taxon>Ustilaginomycetes</taxon>
        <taxon>Ustilaginales</taxon>
        <taxon>Ustilaginaceae</taxon>
        <taxon>Pseudozyma</taxon>
    </lineage>
</organism>
<evidence type="ECO:0000256" key="5">
    <source>
        <dbReference type="SAM" id="MobiDB-lite"/>
    </source>
</evidence>
<dbReference type="InterPro" id="IPR001392">
    <property type="entry name" value="Clathrin_mu"/>
</dbReference>
<dbReference type="Gene3D" id="2.60.40.1170">
    <property type="entry name" value="Mu homology domain, subdomain B"/>
    <property type="match status" value="4"/>
</dbReference>
<reference evidence="7 8" key="1">
    <citation type="journal article" date="2013" name="Plant Cell">
        <title>The transition from a phytopathogenic smut ancestor to an anamorphic biocontrol agent deciphered by comparative whole-genome analysis.</title>
        <authorList>
            <person name="Lefebvre F."/>
            <person name="Joly D.L."/>
            <person name="Labbe C."/>
            <person name="Teichmann B."/>
            <person name="Linning R."/>
            <person name="Belzile F."/>
            <person name="Bakkeren G."/>
            <person name="Belanger R.R."/>
        </authorList>
    </citation>
    <scope>NUCLEOTIDE SEQUENCE [LARGE SCALE GENOMIC DNA]</scope>
    <source>
        <strain evidence="7 8">PF-1</strain>
    </source>
</reference>
<dbReference type="PANTHER" id="PTHR10529">
    <property type="entry name" value="AP COMPLEX SUBUNIT MU"/>
    <property type="match status" value="1"/>
</dbReference>
<dbReference type="PROSITE" id="PS51072">
    <property type="entry name" value="MHD"/>
    <property type="match status" value="1"/>
</dbReference>
<proteinExistence type="predicted"/>
<dbReference type="GO" id="GO:0030131">
    <property type="term" value="C:clathrin adaptor complex"/>
    <property type="evidence" value="ECO:0007669"/>
    <property type="project" value="InterPro"/>
</dbReference>
<dbReference type="GeneID" id="19318922"/>
<evidence type="ECO:0000313" key="8">
    <source>
        <dbReference type="Proteomes" id="UP000053664"/>
    </source>
</evidence>
<evidence type="ECO:0000256" key="1">
    <source>
        <dbReference type="ARBA" id="ARBA00004308"/>
    </source>
</evidence>
<protein>
    <recommendedName>
        <fullName evidence="6">MHD domain-containing protein</fullName>
    </recommendedName>
</protein>
<dbReference type="SUPFAM" id="SSF64356">
    <property type="entry name" value="SNARE-like"/>
    <property type="match status" value="1"/>
</dbReference>
<evidence type="ECO:0000313" key="7">
    <source>
        <dbReference type="EMBL" id="EPQ27684.1"/>
    </source>
</evidence>
<dbReference type="CDD" id="cd14837">
    <property type="entry name" value="AP3_Mu_N"/>
    <property type="match status" value="1"/>
</dbReference>
<feature type="compositionally biased region" description="Acidic residues" evidence="5">
    <location>
        <begin position="107"/>
        <end position="130"/>
    </location>
</feature>
<dbReference type="CDD" id="cd09252">
    <property type="entry name" value="AP-3_Mu3_Cterm"/>
    <property type="match status" value="1"/>
</dbReference>
<dbReference type="HOGENOM" id="CLU_026996_6_1_1"/>
<dbReference type="GO" id="GO:0016192">
    <property type="term" value="P:vesicle-mediated transport"/>
    <property type="evidence" value="ECO:0007669"/>
    <property type="project" value="InterPro"/>
</dbReference>
<dbReference type="OrthoDB" id="870at2759"/>
<feature type="domain" description="MHD" evidence="6">
    <location>
        <begin position="335"/>
        <end position="638"/>
    </location>
</feature>
<evidence type="ECO:0000256" key="3">
    <source>
        <dbReference type="ARBA" id="ARBA00022927"/>
    </source>
</evidence>
<feature type="compositionally biased region" description="Polar residues" evidence="5">
    <location>
        <begin position="131"/>
        <end position="143"/>
    </location>
</feature>
<dbReference type="KEGG" id="pfp:PFL1_04822"/>
<comment type="subcellular location">
    <subcellularLocation>
        <location evidence="1">Endomembrane system</location>
    </subcellularLocation>
</comment>
<feature type="region of interest" description="Disordered" evidence="5">
    <location>
        <begin position="56"/>
        <end position="79"/>
    </location>
</feature>
<evidence type="ECO:0000259" key="6">
    <source>
        <dbReference type="PROSITE" id="PS51072"/>
    </source>
</evidence>
<gene>
    <name evidence="7" type="ORF">PFL1_04822</name>
</gene>
<dbReference type="Proteomes" id="UP000053664">
    <property type="component" value="Unassembled WGS sequence"/>
</dbReference>
<dbReference type="InterPro" id="IPR036168">
    <property type="entry name" value="AP2_Mu_C_sf"/>
</dbReference>